<dbReference type="PANTHER" id="PTHR43117:SF4">
    <property type="entry name" value="OSMOPROTECTANT IMPORT ATP-BINDING PROTEIN OSMV"/>
    <property type="match status" value="1"/>
</dbReference>
<dbReference type="EMBL" id="JBHSXS010000001">
    <property type="protein sequence ID" value="MFC6878723.1"/>
    <property type="molecule type" value="Genomic_DNA"/>
</dbReference>
<feature type="region of interest" description="Disordered" evidence="5">
    <location>
        <begin position="376"/>
        <end position="406"/>
    </location>
</feature>
<evidence type="ECO:0000313" key="8">
    <source>
        <dbReference type="Proteomes" id="UP001596380"/>
    </source>
</evidence>
<dbReference type="Gene3D" id="3.40.50.300">
    <property type="entry name" value="P-loop containing nucleotide triphosphate hydrolases"/>
    <property type="match status" value="1"/>
</dbReference>
<gene>
    <name evidence="7" type="ORF">ACFQKB_02970</name>
</gene>
<dbReference type="Proteomes" id="UP001596380">
    <property type="component" value="Unassembled WGS sequence"/>
</dbReference>
<evidence type="ECO:0000256" key="2">
    <source>
        <dbReference type="ARBA" id="ARBA00022448"/>
    </source>
</evidence>
<keyword evidence="2" id="KW-0813">Transport</keyword>
<sequence length="406" mass="42565">MITFEGVTKRYPDGTVALDDVSLECPTGRITVFVGTSGGGKTTALRTINRMVEPTGGRVLIDGRDVLERKSSELRRGIGYVIQHAGLFPHRTIEDNIATVPYLLRWNRKKARDTAHELMERVGLEPGMAKRYPFQLSGGQQQRVGVARALAADPPIMLMDEPFSAVDPVVRHELQEEFLRLQAELHKTIVFVTHDIDEAIKLGDRIAVFRTGGRLVQVASPEDILARPADDFVAGFIGHDRGIRRLSFIPATDAPLTERSVLAADAPVADARAAGDEWTLVIDADRRPLGWASAEVLPASGTVGDARLAPIGHTFDIEGDSVRAALDAAILSPSGRAVGVDGAGRLVGVADQADLSATITAAVAAEAAEAEAVSAGAAAGAAADGADPKDAGSGDRPAAGADGGGG</sequence>
<evidence type="ECO:0000256" key="1">
    <source>
        <dbReference type="ARBA" id="ARBA00005417"/>
    </source>
</evidence>
<organism evidence="7 8">
    <name type="scientific">Actinomadura yumaensis</name>
    <dbReference type="NCBI Taxonomy" id="111807"/>
    <lineage>
        <taxon>Bacteria</taxon>
        <taxon>Bacillati</taxon>
        <taxon>Actinomycetota</taxon>
        <taxon>Actinomycetes</taxon>
        <taxon>Streptosporangiales</taxon>
        <taxon>Thermomonosporaceae</taxon>
        <taxon>Actinomadura</taxon>
    </lineage>
</organism>
<dbReference type="SUPFAM" id="SSF52540">
    <property type="entry name" value="P-loop containing nucleoside triphosphate hydrolases"/>
    <property type="match status" value="1"/>
</dbReference>
<dbReference type="PROSITE" id="PS50893">
    <property type="entry name" value="ABC_TRANSPORTER_2"/>
    <property type="match status" value="1"/>
</dbReference>
<dbReference type="InterPro" id="IPR003593">
    <property type="entry name" value="AAA+_ATPase"/>
</dbReference>
<dbReference type="PROSITE" id="PS00211">
    <property type="entry name" value="ABC_TRANSPORTER_1"/>
    <property type="match status" value="1"/>
</dbReference>
<keyword evidence="4 7" id="KW-0067">ATP-binding</keyword>
<evidence type="ECO:0000256" key="5">
    <source>
        <dbReference type="SAM" id="MobiDB-lite"/>
    </source>
</evidence>
<comment type="similarity">
    <text evidence="1">Belongs to the ABC transporter superfamily.</text>
</comment>
<accession>A0ABW2CCM4</accession>
<dbReference type="RefSeq" id="WP_160819735.1">
    <property type="nucleotide sequence ID" value="NZ_JBHSXS010000001.1"/>
</dbReference>
<dbReference type="InterPro" id="IPR003439">
    <property type="entry name" value="ABC_transporter-like_ATP-bd"/>
</dbReference>
<proteinExistence type="inferred from homology"/>
<feature type="compositionally biased region" description="Low complexity" evidence="5">
    <location>
        <begin position="376"/>
        <end position="385"/>
    </location>
</feature>
<dbReference type="Pfam" id="PF00005">
    <property type="entry name" value="ABC_tran"/>
    <property type="match status" value="1"/>
</dbReference>
<feature type="domain" description="ABC transporter" evidence="6">
    <location>
        <begin position="2"/>
        <end position="237"/>
    </location>
</feature>
<dbReference type="SMART" id="SM00382">
    <property type="entry name" value="AAA"/>
    <property type="match status" value="1"/>
</dbReference>
<evidence type="ECO:0000256" key="3">
    <source>
        <dbReference type="ARBA" id="ARBA00022741"/>
    </source>
</evidence>
<dbReference type="GO" id="GO:0005524">
    <property type="term" value="F:ATP binding"/>
    <property type="evidence" value="ECO:0007669"/>
    <property type="project" value="UniProtKB-KW"/>
</dbReference>
<evidence type="ECO:0000259" key="6">
    <source>
        <dbReference type="PROSITE" id="PS50893"/>
    </source>
</evidence>
<dbReference type="InterPro" id="IPR017871">
    <property type="entry name" value="ABC_transporter-like_CS"/>
</dbReference>
<keyword evidence="3" id="KW-0547">Nucleotide-binding</keyword>
<reference evidence="8" key="1">
    <citation type="journal article" date="2019" name="Int. J. Syst. Evol. Microbiol.">
        <title>The Global Catalogue of Microorganisms (GCM) 10K type strain sequencing project: providing services to taxonomists for standard genome sequencing and annotation.</title>
        <authorList>
            <consortium name="The Broad Institute Genomics Platform"/>
            <consortium name="The Broad Institute Genome Sequencing Center for Infectious Disease"/>
            <person name="Wu L."/>
            <person name="Ma J."/>
        </authorList>
    </citation>
    <scope>NUCLEOTIDE SEQUENCE [LARGE SCALE GENOMIC DNA]</scope>
    <source>
        <strain evidence="8">JCM 3369</strain>
    </source>
</reference>
<comment type="caution">
    <text evidence="7">The sequence shown here is derived from an EMBL/GenBank/DDBJ whole genome shotgun (WGS) entry which is preliminary data.</text>
</comment>
<evidence type="ECO:0000313" key="7">
    <source>
        <dbReference type="EMBL" id="MFC6878723.1"/>
    </source>
</evidence>
<name>A0ABW2CCM4_9ACTN</name>
<evidence type="ECO:0000256" key="4">
    <source>
        <dbReference type="ARBA" id="ARBA00022840"/>
    </source>
</evidence>
<protein>
    <submittedName>
        <fullName evidence="7">ABC transporter ATP-binding protein</fullName>
    </submittedName>
</protein>
<dbReference type="PANTHER" id="PTHR43117">
    <property type="entry name" value="OSMOPROTECTANT IMPORT ATP-BINDING PROTEIN OSMV"/>
    <property type="match status" value="1"/>
</dbReference>
<dbReference type="InterPro" id="IPR027417">
    <property type="entry name" value="P-loop_NTPase"/>
</dbReference>
<keyword evidence="8" id="KW-1185">Reference proteome</keyword>